<dbReference type="RefSeq" id="XP_001742345.1">
    <property type="nucleotide sequence ID" value="XM_001742293.1"/>
</dbReference>
<organism evidence="2 3">
    <name type="scientific">Monosiga brevicollis</name>
    <name type="common">Choanoflagellate</name>
    <dbReference type="NCBI Taxonomy" id="81824"/>
    <lineage>
        <taxon>Eukaryota</taxon>
        <taxon>Choanoflagellata</taxon>
        <taxon>Craspedida</taxon>
        <taxon>Salpingoecidae</taxon>
        <taxon>Monosiga</taxon>
    </lineage>
</organism>
<dbReference type="InterPro" id="IPR002110">
    <property type="entry name" value="Ankyrin_rpt"/>
</dbReference>
<dbReference type="AlphaFoldDB" id="A9UQE2"/>
<dbReference type="Pfam" id="PF12796">
    <property type="entry name" value="Ank_2"/>
    <property type="match status" value="1"/>
</dbReference>
<accession>A9UQE2</accession>
<evidence type="ECO:0000313" key="2">
    <source>
        <dbReference type="EMBL" id="EDQ92583.1"/>
    </source>
</evidence>
<gene>
    <name evidence="2" type="ORF">MONBRDRAFT_35631</name>
</gene>
<evidence type="ECO:0000313" key="3">
    <source>
        <dbReference type="Proteomes" id="UP000001357"/>
    </source>
</evidence>
<dbReference type="PANTHER" id="PTHR24192:SF3">
    <property type="entry name" value="ANKYRIN REPEAT DOMAIN 40"/>
    <property type="match status" value="1"/>
</dbReference>
<dbReference type="PANTHER" id="PTHR24192">
    <property type="entry name" value="ANKYRIN REPEAT DOMAIN 40"/>
    <property type="match status" value="1"/>
</dbReference>
<proteinExistence type="predicted"/>
<protein>
    <submittedName>
        <fullName evidence="2">Uncharacterized protein</fullName>
    </submittedName>
</protein>
<dbReference type="EMBL" id="CH991543">
    <property type="protein sequence ID" value="EDQ92583.1"/>
    <property type="molecule type" value="Genomic_DNA"/>
</dbReference>
<dbReference type="PROSITE" id="PS50297">
    <property type="entry name" value="ANK_REP_REGION"/>
    <property type="match status" value="1"/>
</dbReference>
<dbReference type="eggNOG" id="KOG0307">
    <property type="taxonomic scope" value="Eukaryota"/>
</dbReference>
<feature type="repeat" description="ANK" evidence="1">
    <location>
        <begin position="42"/>
        <end position="74"/>
    </location>
</feature>
<dbReference type="Proteomes" id="UP000001357">
    <property type="component" value="Unassembled WGS sequence"/>
</dbReference>
<dbReference type="InterPro" id="IPR036770">
    <property type="entry name" value="Ankyrin_rpt-contain_sf"/>
</dbReference>
<keyword evidence="3" id="KW-1185">Reference proteome</keyword>
<keyword evidence="1" id="KW-0040">ANK repeat</keyword>
<dbReference type="SMART" id="SM00248">
    <property type="entry name" value="ANK"/>
    <property type="match status" value="2"/>
</dbReference>
<reference evidence="2" key="1">
    <citation type="journal article" date="2008" name="Nature">
        <title>The genome of the choanoflagellate Monosiga brevicollis and the origin of metazoans.</title>
        <authorList>
            <consortium name="JGI Sequencing"/>
            <person name="King N."/>
            <person name="Westbrook M.J."/>
            <person name="Young S.L."/>
            <person name="Kuo A."/>
            <person name="Abedin M."/>
            <person name="Chapman J."/>
            <person name="Fairclough S."/>
            <person name="Hellsten U."/>
            <person name="Isogai Y."/>
            <person name="Letunic I."/>
            <person name="Marr M."/>
            <person name="Pincus D."/>
            <person name="Putnam N."/>
            <person name="Rokas A."/>
            <person name="Wright K.J."/>
            <person name="Zuzow R."/>
            <person name="Dirks W."/>
            <person name="Good M."/>
            <person name="Goodstein D."/>
            <person name="Lemons D."/>
            <person name="Li W."/>
            <person name="Lyons J.B."/>
            <person name="Morris A."/>
            <person name="Nichols S."/>
            <person name="Richter D.J."/>
            <person name="Salamov A."/>
            <person name="Bork P."/>
            <person name="Lim W.A."/>
            <person name="Manning G."/>
            <person name="Miller W.T."/>
            <person name="McGinnis W."/>
            <person name="Shapiro H."/>
            <person name="Tjian R."/>
            <person name="Grigoriev I.V."/>
            <person name="Rokhsar D."/>
        </authorList>
    </citation>
    <scope>NUCLEOTIDE SEQUENCE [LARGE SCALE GENOMIC DNA]</scope>
    <source>
        <strain evidence="2">MX1</strain>
    </source>
</reference>
<dbReference type="SUPFAM" id="SSF48403">
    <property type="entry name" value="Ankyrin repeat"/>
    <property type="match status" value="1"/>
</dbReference>
<dbReference type="PROSITE" id="PS50088">
    <property type="entry name" value="ANK_REPEAT"/>
    <property type="match status" value="1"/>
</dbReference>
<dbReference type="KEGG" id="mbr:MONBRDRAFT_35631"/>
<dbReference type="InterPro" id="IPR039195">
    <property type="entry name" value="ANKRD40"/>
</dbReference>
<dbReference type="Gene3D" id="1.25.40.20">
    <property type="entry name" value="Ankyrin repeat-containing domain"/>
    <property type="match status" value="1"/>
</dbReference>
<evidence type="ECO:0000256" key="1">
    <source>
        <dbReference type="PROSITE-ProRule" id="PRU00023"/>
    </source>
</evidence>
<dbReference type="STRING" id="81824.A9UQE2"/>
<dbReference type="GeneID" id="5887775"/>
<dbReference type="InParanoid" id="A9UQE2"/>
<name>A9UQE2_MONBE</name>
<sequence>MAGRVLDQRAETLREAACAGDTDTVQELISSGVDPNDQNHMNGWTAVHWAAKRGHGGVLRVLLENGGNLQTVNSKNETPVDVAHPAVLPILRAAGVTELPSSDEAPKQDGFTPNYLANPDFFYLKSTPGAGRHADAQKLASLKRKQEGANFQRAARPAWRLCHIDGLPLVPGCRESSGVSIRRPAWIGSGELHTNPLSNNSLKPVFIIDMVAQQTAAASLPQANHAPAIAAPTLTPASVPQPVRDSHPRLHLDRCWEPLRFSACS</sequence>